<dbReference type="GO" id="GO:0016491">
    <property type="term" value="F:oxidoreductase activity"/>
    <property type="evidence" value="ECO:0007669"/>
    <property type="project" value="InterPro"/>
</dbReference>
<evidence type="ECO:0000259" key="4">
    <source>
        <dbReference type="Pfam" id="PF01593"/>
    </source>
</evidence>
<proteinExistence type="predicted"/>
<dbReference type="Gene3D" id="3.50.50.60">
    <property type="entry name" value="FAD/NAD(P)-binding domain"/>
    <property type="match status" value="2"/>
</dbReference>
<dbReference type="InterPro" id="IPR036188">
    <property type="entry name" value="FAD/NAD-bd_sf"/>
</dbReference>
<accession>A0A2U2BGN0</accession>
<dbReference type="InterPro" id="IPR002937">
    <property type="entry name" value="Amino_oxidase"/>
</dbReference>
<name>A0A2U2BGN0_ALCFA</name>
<gene>
    <name evidence="5" type="ORF">DF183_15120</name>
</gene>
<dbReference type="PANTHER" id="PTHR10668:SF105">
    <property type="entry name" value="DEHYDROGENASE-RELATED"/>
    <property type="match status" value="1"/>
</dbReference>
<dbReference type="AlphaFoldDB" id="A0A2U2BGN0"/>
<dbReference type="EMBL" id="QEXO01000004">
    <property type="protein sequence ID" value="PWE13160.1"/>
    <property type="molecule type" value="Genomic_DNA"/>
</dbReference>
<evidence type="ECO:0000313" key="6">
    <source>
        <dbReference type="Proteomes" id="UP000245216"/>
    </source>
</evidence>
<comment type="caution">
    <text evidence="5">The sequence shown here is derived from an EMBL/GenBank/DDBJ whole genome shotgun (WGS) entry which is preliminary data.</text>
</comment>
<dbReference type="RefSeq" id="WP_109089495.1">
    <property type="nucleotide sequence ID" value="NZ_QEXO01000004.1"/>
</dbReference>
<feature type="domain" description="Amine oxidase" evidence="4">
    <location>
        <begin position="22"/>
        <end position="339"/>
    </location>
</feature>
<protein>
    <recommendedName>
        <fullName evidence="3">Pyridine nucleotide-disulfide oxidoreductase domain-containing protein 2</fullName>
    </recommendedName>
</protein>
<evidence type="ECO:0000256" key="1">
    <source>
        <dbReference type="ARBA" id="ARBA00037217"/>
    </source>
</evidence>
<evidence type="ECO:0000256" key="2">
    <source>
        <dbReference type="ARBA" id="ARBA00038825"/>
    </source>
</evidence>
<comment type="function">
    <text evidence="1">Probable oxidoreductase that may play a role as regulator of mitochondrial function.</text>
</comment>
<organism evidence="5 6">
    <name type="scientific">Alcaligenes faecalis</name>
    <dbReference type="NCBI Taxonomy" id="511"/>
    <lineage>
        <taxon>Bacteria</taxon>
        <taxon>Pseudomonadati</taxon>
        <taxon>Pseudomonadota</taxon>
        <taxon>Betaproteobacteria</taxon>
        <taxon>Burkholderiales</taxon>
        <taxon>Alcaligenaceae</taxon>
        <taxon>Alcaligenes</taxon>
    </lineage>
</organism>
<comment type="subunit">
    <text evidence="2">Interacts with COX5B; this interaction may contribute to localize PYROXD2 to the inner face of the inner mitochondrial membrane.</text>
</comment>
<sequence>MTDSTTKKSYAVIVVGSGINSLVCAALLAQKGKQVLVLERNDRAGGCIRTEELFPGFTHELLSSWYPLFTSGAAYARLKDDLAAQGVEFLENGYTTGVVGSDGKGMALRHDVGDSIQRINALQAGDGDAFGAMCSQLFERDAGLTFGLLGTEPYSRGLLGLLFSQWRKRRMDGMVQYGRESLESFRRWADRELKDDRVRGMMAPWVLHSGLGPDDACSALIGKLTFAAVVAGGMPVVKGGGQNLVRALCAIIEKAGGRIQLNTEVEEIVLEGQKARGVRAGGQVYEASHVVCNVTPPQLYGRLLPGAPAQVREQANAYRFGRGDMQIHLALDSMPNWSDPELLKVPLLHLSDSLEDVSMSVAQANNGLIPAKFTVAIGQPCSLDPSRAPEGKWILWMQMQDMPSKLRGDAAGKIDVPADGKWTEEVSKAVAERIIDQLEGVMPGLRQQIVGQKVLSPADLESINCNLVGGDPYSGICSPDQFFWMRPFAASNGARSHATPYKNVYHIGASTHPGPGLAGASGFMVAEQIR</sequence>
<dbReference type="PANTHER" id="PTHR10668">
    <property type="entry name" value="PHYTOENE DEHYDROGENASE"/>
    <property type="match status" value="1"/>
</dbReference>
<dbReference type="Pfam" id="PF01593">
    <property type="entry name" value="Amino_oxidase"/>
    <property type="match status" value="1"/>
</dbReference>
<dbReference type="STRING" id="511.UZ73_16165"/>
<dbReference type="SUPFAM" id="SSF51905">
    <property type="entry name" value="FAD/NAD(P)-binding domain"/>
    <property type="match status" value="1"/>
</dbReference>
<reference evidence="5 6" key="1">
    <citation type="submission" date="2018-05" db="EMBL/GenBank/DDBJ databases">
        <title>Genome Sequence of an Efficient Indole-Degrading Bacterium, Alcaligenes sp.YBY.</title>
        <authorList>
            <person name="Yang B."/>
        </authorList>
    </citation>
    <scope>NUCLEOTIDE SEQUENCE [LARGE SCALE GENOMIC DNA]</scope>
    <source>
        <strain evidence="5 6">YBY</strain>
    </source>
</reference>
<reference evidence="5 6" key="2">
    <citation type="submission" date="2018-05" db="EMBL/GenBank/DDBJ databases">
        <authorList>
            <person name="Lanie J.A."/>
            <person name="Ng W.-L."/>
            <person name="Kazmierczak K.M."/>
            <person name="Andrzejewski T.M."/>
            <person name="Davidsen T.M."/>
            <person name="Wayne K.J."/>
            <person name="Tettelin H."/>
            <person name="Glass J.I."/>
            <person name="Rusch D."/>
            <person name="Podicherti R."/>
            <person name="Tsui H.-C.T."/>
            <person name="Winkler M.E."/>
        </authorList>
    </citation>
    <scope>NUCLEOTIDE SEQUENCE [LARGE SCALE GENOMIC DNA]</scope>
    <source>
        <strain evidence="5 6">YBY</strain>
    </source>
</reference>
<evidence type="ECO:0000313" key="5">
    <source>
        <dbReference type="EMBL" id="PWE13160.1"/>
    </source>
</evidence>
<evidence type="ECO:0000256" key="3">
    <source>
        <dbReference type="ARBA" id="ARBA00040298"/>
    </source>
</evidence>
<dbReference type="Gene3D" id="3.90.660.50">
    <property type="match status" value="1"/>
</dbReference>
<dbReference type="Proteomes" id="UP000245216">
    <property type="component" value="Unassembled WGS sequence"/>
</dbReference>